<dbReference type="Proteomes" id="UP000199063">
    <property type="component" value="Unassembled WGS sequence"/>
</dbReference>
<feature type="region of interest" description="Disordered" evidence="2">
    <location>
        <begin position="218"/>
        <end position="294"/>
    </location>
</feature>
<dbReference type="Pfam" id="PF03067">
    <property type="entry name" value="LPMO_10"/>
    <property type="match status" value="1"/>
</dbReference>
<feature type="chain" id="PRO_5039454682" evidence="4">
    <location>
        <begin position="25"/>
        <end position="322"/>
    </location>
</feature>
<dbReference type="SUPFAM" id="SSF81296">
    <property type="entry name" value="E set domains"/>
    <property type="match status" value="1"/>
</dbReference>
<dbReference type="STRING" id="1196353.SAMN05444921_109174"/>
<organism evidence="6 7">
    <name type="scientific">Streptomyces wuyuanensis</name>
    <dbReference type="NCBI Taxonomy" id="1196353"/>
    <lineage>
        <taxon>Bacteria</taxon>
        <taxon>Bacillati</taxon>
        <taxon>Actinomycetota</taxon>
        <taxon>Actinomycetes</taxon>
        <taxon>Kitasatosporales</taxon>
        <taxon>Streptomycetaceae</taxon>
        <taxon>Streptomyces</taxon>
    </lineage>
</organism>
<dbReference type="InterPro" id="IPR004302">
    <property type="entry name" value="Cellulose/chitin-bd_N"/>
</dbReference>
<keyword evidence="3" id="KW-1133">Transmembrane helix</keyword>
<feature type="signal peptide" evidence="4">
    <location>
        <begin position="1"/>
        <end position="24"/>
    </location>
</feature>
<dbReference type="CDD" id="cd21177">
    <property type="entry name" value="LPMO_AA10"/>
    <property type="match status" value="1"/>
</dbReference>
<reference evidence="7" key="1">
    <citation type="submission" date="2016-10" db="EMBL/GenBank/DDBJ databases">
        <authorList>
            <person name="Varghese N."/>
            <person name="Submissions S."/>
        </authorList>
    </citation>
    <scope>NUCLEOTIDE SEQUENCE [LARGE SCALE GENOMIC DNA]</scope>
    <source>
        <strain evidence="7">CGMCC 4.7042</strain>
    </source>
</reference>
<keyword evidence="7" id="KW-1185">Reference proteome</keyword>
<dbReference type="PANTHER" id="PTHR34823">
    <property type="entry name" value="GLCNAC-BINDING PROTEIN A"/>
    <property type="match status" value="1"/>
</dbReference>
<dbReference type="AlphaFoldDB" id="A0A1G9TXK8"/>
<dbReference type="GeneID" id="40830410"/>
<dbReference type="InterPro" id="IPR051024">
    <property type="entry name" value="GlcNAc_Chitin_IntDeg"/>
</dbReference>
<feature type="compositionally biased region" description="Low complexity" evidence="2">
    <location>
        <begin position="265"/>
        <end position="294"/>
    </location>
</feature>
<evidence type="ECO:0000256" key="4">
    <source>
        <dbReference type="SAM" id="SignalP"/>
    </source>
</evidence>
<protein>
    <submittedName>
        <fullName evidence="6">Chitin-binding protein</fullName>
    </submittedName>
</protein>
<evidence type="ECO:0000313" key="7">
    <source>
        <dbReference type="Proteomes" id="UP000199063"/>
    </source>
</evidence>
<name>A0A1G9TXK8_9ACTN</name>
<gene>
    <name evidence="6" type="ORF">SAMN05444921_109174</name>
</gene>
<accession>A0A1G9TXK8</accession>
<dbReference type="Gene3D" id="2.70.50.50">
    <property type="entry name" value="chitin-binding protein cbp21"/>
    <property type="match status" value="1"/>
</dbReference>
<evidence type="ECO:0000259" key="5">
    <source>
        <dbReference type="Pfam" id="PF03067"/>
    </source>
</evidence>
<dbReference type="InterPro" id="IPR014756">
    <property type="entry name" value="Ig_E-set"/>
</dbReference>
<keyword evidence="3" id="KW-0812">Transmembrane</keyword>
<evidence type="ECO:0000256" key="3">
    <source>
        <dbReference type="SAM" id="Phobius"/>
    </source>
</evidence>
<dbReference type="RefSeq" id="WP_093655081.1">
    <property type="nucleotide sequence ID" value="NZ_FNHI01000009.1"/>
</dbReference>
<sequence length="322" mass="32427">MSFTHRAPAAAAALLLGAPLFLVAVGAVPAAAHGAPTDPVSRAVACGPRGGHTESAACAAAVDAGGRAMLKEWDNIRVADVAGDDRRVIPDGQLCSAGIEAYRGLDAPRADWPTSRMRAGERFTLAYSSTIPHRGTFSVYLTKDGYDPRTPLSWDDLEREPFLTATDPVLQDGAYRIKGTLPADRAGRHVIYTIWRNSDTPDTYYSCSDVVLTGARSGDGAGGGDERGGGGGAGSDAGAPSASSTPAPQGRATPGAVAQPTAEQPPAADASSASGGVRGSAAAPVAAATDGSDGLPLAVAGAAAALAVIGAAGGHYLRRRRS</sequence>
<dbReference type="PANTHER" id="PTHR34823:SF1">
    <property type="entry name" value="CHITIN-BINDING TYPE-4 DOMAIN-CONTAINING PROTEIN"/>
    <property type="match status" value="1"/>
</dbReference>
<feature type="compositionally biased region" description="Gly residues" evidence="2">
    <location>
        <begin position="218"/>
        <end position="235"/>
    </location>
</feature>
<proteinExistence type="predicted"/>
<feature type="transmembrane region" description="Helical" evidence="3">
    <location>
        <begin position="295"/>
        <end position="317"/>
    </location>
</feature>
<evidence type="ECO:0000256" key="2">
    <source>
        <dbReference type="SAM" id="MobiDB-lite"/>
    </source>
</evidence>
<feature type="domain" description="Chitin-binding type-4" evidence="5">
    <location>
        <begin position="33"/>
        <end position="210"/>
    </location>
</feature>
<evidence type="ECO:0000256" key="1">
    <source>
        <dbReference type="ARBA" id="ARBA00022729"/>
    </source>
</evidence>
<keyword evidence="3" id="KW-0472">Membrane</keyword>
<evidence type="ECO:0000313" key="6">
    <source>
        <dbReference type="EMBL" id="SDM52479.1"/>
    </source>
</evidence>
<keyword evidence="1 4" id="KW-0732">Signal</keyword>
<dbReference type="EMBL" id="FNHI01000009">
    <property type="protein sequence ID" value="SDM52479.1"/>
    <property type="molecule type" value="Genomic_DNA"/>
</dbReference>